<dbReference type="Pfam" id="PF14322">
    <property type="entry name" value="SusD-like_3"/>
    <property type="match status" value="1"/>
</dbReference>
<feature type="domain" description="SusD-like N-terminal" evidence="7">
    <location>
        <begin position="42"/>
        <end position="223"/>
    </location>
</feature>
<dbReference type="Pfam" id="PF07980">
    <property type="entry name" value="SusD_RagB"/>
    <property type="match status" value="1"/>
</dbReference>
<comment type="similarity">
    <text evidence="2">Belongs to the SusD family.</text>
</comment>
<organism evidence="8 9">
    <name type="scientific">Hymenobacter setariae</name>
    <dbReference type="NCBI Taxonomy" id="2594794"/>
    <lineage>
        <taxon>Bacteria</taxon>
        <taxon>Pseudomonadati</taxon>
        <taxon>Bacteroidota</taxon>
        <taxon>Cytophagia</taxon>
        <taxon>Cytophagales</taxon>
        <taxon>Hymenobacteraceae</taxon>
        <taxon>Hymenobacter</taxon>
    </lineage>
</organism>
<evidence type="ECO:0000256" key="4">
    <source>
        <dbReference type="ARBA" id="ARBA00023136"/>
    </source>
</evidence>
<comment type="subcellular location">
    <subcellularLocation>
        <location evidence="1">Cell outer membrane</location>
    </subcellularLocation>
</comment>
<dbReference type="GO" id="GO:0009279">
    <property type="term" value="C:cell outer membrane"/>
    <property type="evidence" value="ECO:0007669"/>
    <property type="project" value="UniProtKB-SubCell"/>
</dbReference>
<dbReference type="InterPro" id="IPR033985">
    <property type="entry name" value="SusD-like_N"/>
</dbReference>
<dbReference type="Proteomes" id="UP000317624">
    <property type="component" value="Unassembled WGS sequence"/>
</dbReference>
<evidence type="ECO:0000313" key="9">
    <source>
        <dbReference type="Proteomes" id="UP000317624"/>
    </source>
</evidence>
<sequence length="538" mass="59361">MLLHRHLRQTLLLGLGLGLGLASCQKLDLPPTDRPTDATFWQQPSDADNVLTTAYENLYNSEYFFFNETLSDNAYNKSDVNGSNARNIAEGAYGTNQARVTNEWGYHYSGIRKCNQLLANIDKISGLDAGLKARYIAEARALRAYQYFQLLTWYGDVPLVTTEISVSDAAGLTRTGRAEVLDFVLKELDAAAADLPLNTAYAATDRGRFTKGGALAVKARVLLYEGRWADVTAVTEQLIGGQAGSYSLFSSYAGVFSPNNEGNSEVMLDLQYLFPSRTYSEQRFFIPRTEGKLICAIAPTQELVDSYLMANGKAIGDAGSGYSEATPYVGRDPRLSATLVYDGYKWQRPDGSSILIRTLPGTGDNSIDRADASPTGYYSAKYFDPTADANLNSGLNLILVRYADVLLMHAEAKNELGLLTAAEWDRTIGALRRRAGFTDPAALTFPGGDKASLQAVVRRERRTELAMEGLRIFDLRRWKTAQTALTGYAHGIKAGDPNVDNGYLRVDQRTFDPAKHYLWPVPQRERDINPNLTQNPGW</sequence>
<name>A0A558BYM0_9BACT</name>
<accession>A0A558BYM0</accession>
<keyword evidence="5" id="KW-0998">Cell outer membrane</keyword>
<evidence type="ECO:0000256" key="3">
    <source>
        <dbReference type="ARBA" id="ARBA00022729"/>
    </source>
</evidence>
<evidence type="ECO:0000256" key="5">
    <source>
        <dbReference type="ARBA" id="ARBA00023237"/>
    </source>
</evidence>
<dbReference type="AlphaFoldDB" id="A0A558BYM0"/>
<evidence type="ECO:0000256" key="2">
    <source>
        <dbReference type="ARBA" id="ARBA00006275"/>
    </source>
</evidence>
<evidence type="ECO:0000259" key="6">
    <source>
        <dbReference type="Pfam" id="PF07980"/>
    </source>
</evidence>
<keyword evidence="9" id="KW-1185">Reference proteome</keyword>
<gene>
    <name evidence="8" type="ORF">FNT36_09235</name>
</gene>
<keyword evidence="3" id="KW-0732">Signal</keyword>
<dbReference type="InterPro" id="IPR011990">
    <property type="entry name" value="TPR-like_helical_dom_sf"/>
</dbReference>
<keyword evidence="4" id="KW-0472">Membrane</keyword>
<dbReference type="EMBL" id="VMRJ01000002">
    <property type="protein sequence ID" value="TVT41606.1"/>
    <property type="molecule type" value="Genomic_DNA"/>
</dbReference>
<dbReference type="RefSeq" id="WP_144846669.1">
    <property type="nucleotide sequence ID" value="NZ_VMRJ01000002.1"/>
</dbReference>
<dbReference type="OrthoDB" id="5694214at2"/>
<proteinExistence type="inferred from homology"/>
<evidence type="ECO:0000313" key="8">
    <source>
        <dbReference type="EMBL" id="TVT41606.1"/>
    </source>
</evidence>
<reference evidence="8 9" key="1">
    <citation type="submission" date="2019-07" db="EMBL/GenBank/DDBJ databases">
        <title>Hymenobacter sp. straun FUR1 Genome sequencing and assembly.</title>
        <authorList>
            <person name="Chhetri G."/>
        </authorList>
    </citation>
    <scope>NUCLEOTIDE SEQUENCE [LARGE SCALE GENOMIC DNA]</scope>
    <source>
        <strain evidence="8 9">Fur1</strain>
    </source>
</reference>
<dbReference type="CDD" id="cd08977">
    <property type="entry name" value="SusD"/>
    <property type="match status" value="1"/>
</dbReference>
<dbReference type="Gene3D" id="1.25.40.390">
    <property type="match status" value="1"/>
</dbReference>
<evidence type="ECO:0000259" key="7">
    <source>
        <dbReference type="Pfam" id="PF14322"/>
    </source>
</evidence>
<dbReference type="InterPro" id="IPR012944">
    <property type="entry name" value="SusD_RagB_dom"/>
</dbReference>
<comment type="caution">
    <text evidence="8">The sequence shown here is derived from an EMBL/GenBank/DDBJ whole genome shotgun (WGS) entry which is preliminary data.</text>
</comment>
<evidence type="ECO:0000256" key="1">
    <source>
        <dbReference type="ARBA" id="ARBA00004442"/>
    </source>
</evidence>
<feature type="domain" description="RagB/SusD" evidence="6">
    <location>
        <begin position="287"/>
        <end position="538"/>
    </location>
</feature>
<protein>
    <submittedName>
        <fullName evidence="8">RagB/SusD family nutrient uptake outer membrane protein</fullName>
    </submittedName>
</protein>
<dbReference type="PROSITE" id="PS51257">
    <property type="entry name" value="PROKAR_LIPOPROTEIN"/>
    <property type="match status" value="1"/>
</dbReference>
<dbReference type="SUPFAM" id="SSF48452">
    <property type="entry name" value="TPR-like"/>
    <property type="match status" value="1"/>
</dbReference>